<reference evidence="2" key="1">
    <citation type="submission" date="2022-03" db="EMBL/GenBank/DDBJ databases">
        <authorList>
            <person name="Alioto T."/>
            <person name="Alioto T."/>
            <person name="Gomez Garrido J."/>
        </authorList>
    </citation>
    <scope>NUCLEOTIDE SEQUENCE</scope>
</reference>
<evidence type="ECO:0000313" key="2">
    <source>
        <dbReference type="EMBL" id="CAH2285008.1"/>
    </source>
</evidence>
<sequence length="75" mass="8322">MQIHTEMCPGHQVATPARTRLPKTPTAPTSTQYWLNMTPLDPPHNYTNGGHENQEWEGGPEARERLTRAGGTLDA</sequence>
<evidence type="ECO:0000313" key="3">
    <source>
        <dbReference type="Proteomes" id="UP001295444"/>
    </source>
</evidence>
<protein>
    <submittedName>
        <fullName evidence="2">Uncharacterized protein</fullName>
    </submittedName>
</protein>
<gene>
    <name evidence="2" type="ORF">PECUL_23A013962</name>
</gene>
<name>A0AAD1S0Y1_PELCU</name>
<dbReference type="EMBL" id="OW240915">
    <property type="protein sequence ID" value="CAH2285008.1"/>
    <property type="molecule type" value="Genomic_DNA"/>
</dbReference>
<keyword evidence="3" id="KW-1185">Reference proteome</keyword>
<dbReference type="AlphaFoldDB" id="A0AAD1S0Y1"/>
<evidence type="ECO:0000256" key="1">
    <source>
        <dbReference type="SAM" id="MobiDB-lite"/>
    </source>
</evidence>
<dbReference type="Proteomes" id="UP001295444">
    <property type="component" value="Chromosome 04"/>
</dbReference>
<feature type="non-terminal residue" evidence="2">
    <location>
        <position position="75"/>
    </location>
</feature>
<feature type="region of interest" description="Disordered" evidence="1">
    <location>
        <begin position="1"/>
        <end position="75"/>
    </location>
</feature>
<accession>A0AAD1S0Y1</accession>
<feature type="compositionally biased region" description="Polar residues" evidence="1">
    <location>
        <begin position="26"/>
        <end position="35"/>
    </location>
</feature>
<proteinExistence type="predicted"/>
<organism evidence="2 3">
    <name type="scientific">Pelobates cultripes</name>
    <name type="common">Western spadefoot toad</name>
    <dbReference type="NCBI Taxonomy" id="61616"/>
    <lineage>
        <taxon>Eukaryota</taxon>
        <taxon>Metazoa</taxon>
        <taxon>Chordata</taxon>
        <taxon>Craniata</taxon>
        <taxon>Vertebrata</taxon>
        <taxon>Euteleostomi</taxon>
        <taxon>Amphibia</taxon>
        <taxon>Batrachia</taxon>
        <taxon>Anura</taxon>
        <taxon>Pelobatoidea</taxon>
        <taxon>Pelobatidae</taxon>
        <taxon>Pelobates</taxon>
    </lineage>
</organism>